<feature type="region of interest" description="Disordered" evidence="1">
    <location>
        <begin position="43"/>
        <end position="112"/>
    </location>
</feature>
<feature type="compositionally biased region" description="Polar residues" evidence="1">
    <location>
        <begin position="98"/>
        <end position="107"/>
    </location>
</feature>
<feature type="compositionally biased region" description="Basic and acidic residues" evidence="1">
    <location>
        <begin position="67"/>
        <end position="81"/>
    </location>
</feature>
<accession>A0A6V7PYD8</accession>
<feature type="region of interest" description="Disordered" evidence="1">
    <location>
        <begin position="1"/>
        <end position="26"/>
    </location>
</feature>
<protein>
    <submittedName>
        <fullName evidence="2">Uncharacterized protein</fullName>
    </submittedName>
</protein>
<evidence type="ECO:0000313" key="2">
    <source>
        <dbReference type="EMBL" id="CAD1835687.1"/>
    </source>
</evidence>
<reference evidence="2" key="1">
    <citation type="submission" date="2020-07" db="EMBL/GenBank/DDBJ databases">
        <authorList>
            <person name="Lin J."/>
        </authorList>
    </citation>
    <scope>NUCLEOTIDE SEQUENCE</scope>
</reference>
<evidence type="ECO:0000256" key="1">
    <source>
        <dbReference type="SAM" id="MobiDB-lite"/>
    </source>
</evidence>
<dbReference type="EMBL" id="LR862153">
    <property type="protein sequence ID" value="CAD1835687.1"/>
    <property type="molecule type" value="Genomic_DNA"/>
</dbReference>
<organism evidence="2">
    <name type="scientific">Ananas comosus var. bracteatus</name>
    <name type="common">red pineapple</name>
    <dbReference type="NCBI Taxonomy" id="296719"/>
    <lineage>
        <taxon>Eukaryota</taxon>
        <taxon>Viridiplantae</taxon>
        <taxon>Streptophyta</taxon>
        <taxon>Embryophyta</taxon>
        <taxon>Tracheophyta</taxon>
        <taxon>Spermatophyta</taxon>
        <taxon>Magnoliopsida</taxon>
        <taxon>Liliopsida</taxon>
        <taxon>Poales</taxon>
        <taxon>Bromeliaceae</taxon>
        <taxon>Bromelioideae</taxon>
        <taxon>Ananas</taxon>
    </lineage>
</organism>
<proteinExistence type="predicted"/>
<feature type="region of interest" description="Disordered" evidence="1">
    <location>
        <begin position="136"/>
        <end position="159"/>
    </location>
</feature>
<name>A0A6V7PYD8_ANACO</name>
<dbReference type="AlphaFoldDB" id="A0A6V7PYD8"/>
<gene>
    <name evidence="2" type="ORF">CB5_LOCUS18898</name>
</gene>
<sequence length="175" mass="19617">MGAAQEGVYAGDREPQWRRRAAGNARVPRGASGWKLEWVKGDAASSGFERRGAASQRRQRWGGIEFTNRESEREDRERDLPNPKLGFKGGQTRGCWARSSQQHSSAVPSCGRMSERLQEVRGALQKGLVVAKLSRPGTDANLARPEHVKQTPDGQSFPYPPKAHHMYIFIIREKH</sequence>